<dbReference type="GO" id="GO:0005886">
    <property type="term" value="C:plasma membrane"/>
    <property type="evidence" value="ECO:0007669"/>
    <property type="project" value="TreeGrafter"/>
</dbReference>
<protein>
    <recommendedName>
        <fullName evidence="4">Ig-like domain-containing protein</fullName>
    </recommendedName>
</protein>
<dbReference type="InterPro" id="IPR003599">
    <property type="entry name" value="Ig_sub"/>
</dbReference>
<dbReference type="InterPro" id="IPR036179">
    <property type="entry name" value="Ig-like_dom_sf"/>
</dbReference>
<dbReference type="GO" id="GO:0007166">
    <property type="term" value="P:cell surface receptor signaling pathway"/>
    <property type="evidence" value="ECO:0007669"/>
    <property type="project" value="TreeGrafter"/>
</dbReference>
<keyword evidence="3" id="KW-0472">Membrane</keyword>
<name>A0A8C4RU01_ERPCA</name>
<feature type="transmembrane region" description="Helical" evidence="3">
    <location>
        <begin position="20"/>
        <end position="37"/>
    </location>
</feature>
<dbReference type="PANTHER" id="PTHR23268:SF124">
    <property type="entry name" value="IG-LIKE DOMAIN-CONTAINING PROTEIN"/>
    <property type="match status" value="1"/>
</dbReference>
<keyword evidence="3" id="KW-0812">Transmembrane</keyword>
<dbReference type="InterPro" id="IPR013783">
    <property type="entry name" value="Ig-like_fold"/>
</dbReference>
<evidence type="ECO:0000259" key="4">
    <source>
        <dbReference type="PROSITE" id="PS50835"/>
    </source>
</evidence>
<evidence type="ECO:0000256" key="3">
    <source>
        <dbReference type="SAM" id="Phobius"/>
    </source>
</evidence>
<evidence type="ECO:0000256" key="1">
    <source>
        <dbReference type="ARBA" id="ARBA00022729"/>
    </source>
</evidence>
<reference evidence="5" key="1">
    <citation type="submission" date="2021-06" db="EMBL/GenBank/DDBJ databases">
        <authorList>
            <consortium name="Wellcome Sanger Institute Data Sharing"/>
        </authorList>
    </citation>
    <scope>NUCLEOTIDE SEQUENCE [LARGE SCALE GENOMIC DNA]</scope>
</reference>
<evidence type="ECO:0000313" key="5">
    <source>
        <dbReference type="Ensembl" id="ENSECRP00000006740.1"/>
    </source>
</evidence>
<keyword evidence="3" id="KW-1133">Transmembrane helix</keyword>
<dbReference type="SUPFAM" id="SSF48726">
    <property type="entry name" value="Immunoglobulin"/>
    <property type="match status" value="1"/>
</dbReference>
<evidence type="ECO:0000256" key="2">
    <source>
        <dbReference type="ARBA" id="ARBA00022859"/>
    </source>
</evidence>
<dbReference type="InterPro" id="IPR013106">
    <property type="entry name" value="Ig_V-set"/>
</dbReference>
<reference evidence="5" key="2">
    <citation type="submission" date="2025-08" db="UniProtKB">
        <authorList>
            <consortium name="Ensembl"/>
        </authorList>
    </citation>
    <scope>IDENTIFICATION</scope>
</reference>
<keyword evidence="1" id="KW-0732">Signal</keyword>
<dbReference type="CDD" id="cd00099">
    <property type="entry name" value="IgV"/>
    <property type="match status" value="1"/>
</dbReference>
<dbReference type="GO" id="GO:0002376">
    <property type="term" value="P:immune system process"/>
    <property type="evidence" value="ECO:0007669"/>
    <property type="project" value="UniProtKB-KW"/>
</dbReference>
<keyword evidence="6" id="KW-1185">Reference proteome</keyword>
<dbReference type="SMART" id="SM00409">
    <property type="entry name" value="IG"/>
    <property type="match status" value="1"/>
</dbReference>
<dbReference type="GeneTree" id="ENSGT00940000166007"/>
<keyword evidence="2" id="KW-0391">Immunity</keyword>
<evidence type="ECO:0000313" key="6">
    <source>
        <dbReference type="Proteomes" id="UP000694620"/>
    </source>
</evidence>
<reference evidence="5" key="3">
    <citation type="submission" date="2025-09" db="UniProtKB">
        <authorList>
            <consortium name="Ensembl"/>
        </authorList>
    </citation>
    <scope>IDENTIFICATION</scope>
</reference>
<dbReference type="AlphaFoldDB" id="A0A8C4RU01"/>
<dbReference type="Ensembl" id="ENSECRT00000006848.1">
    <property type="protein sequence ID" value="ENSECRP00000006740.1"/>
    <property type="gene ID" value="ENSECRG00000004485.1"/>
</dbReference>
<proteinExistence type="predicted"/>
<dbReference type="PANTHER" id="PTHR23268">
    <property type="entry name" value="T-CELL RECEPTOR BETA CHAIN"/>
    <property type="match status" value="1"/>
</dbReference>
<dbReference type="PROSITE" id="PS50835">
    <property type="entry name" value="IG_LIKE"/>
    <property type="match status" value="1"/>
</dbReference>
<accession>A0A8C4RU01</accession>
<sequence length="168" mass="19101">MLCSKLLKSPPKSHFHHSRGVMMVVRVFILLIPFNWLPNFCFCVDVKQTPPSFLARLGRSYTLECHNSDSSYTFIYWYHQPKEQNTLNYIGHLQYKQASYDGENNKRFTLNGSATETSYLTISGVIDTDSGAYFCAASKHSTATSDILCTKMLLLIQHIAHNLLPADD</sequence>
<dbReference type="InterPro" id="IPR007110">
    <property type="entry name" value="Ig-like_dom"/>
</dbReference>
<feature type="domain" description="Ig-like" evidence="4">
    <location>
        <begin position="38"/>
        <end position="145"/>
    </location>
</feature>
<dbReference type="Gene3D" id="2.60.40.10">
    <property type="entry name" value="Immunoglobulins"/>
    <property type="match status" value="1"/>
</dbReference>
<organism evidence="5 6">
    <name type="scientific">Erpetoichthys calabaricus</name>
    <name type="common">Rope fish</name>
    <name type="synonym">Calamoichthys calabaricus</name>
    <dbReference type="NCBI Taxonomy" id="27687"/>
    <lineage>
        <taxon>Eukaryota</taxon>
        <taxon>Metazoa</taxon>
        <taxon>Chordata</taxon>
        <taxon>Craniata</taxon>
        <taxon>Vertebrata</taxon>
        <taxon>Euteleostomi</taxon>
        <taxon>Actinopterygii</taxon>
        <taxon>Polypteriformes</taxon>
        <taxon>Polypteridae</taxon>
        <taxon>Erpetoichthys</taxon>
    </lineage>
</organism>
<dbReference type="Proteomes" id="UP000694620">
    <property type="component" value="Chromosome 3"/>
</dbReference>
<dbReference type="Pfam" id="PF07686">
    <property type="entry name" value="V-set"/>
    <property type="match status" value="1"/>
</dbReference>
<dbReference type="InterPro" id="IPR050413">
    <property type="entry name" value="TCR_beta_variable"/>
</dbReference>